<organism evidence="2 3">
    <name type="scientific">Macaca fascicularis</name>
    <name type="common">Crab-eating macaque</name>
    <name type="synonym">Cynomolgus monkey</name>
    <dbReference type="NCBI Taxonomy" id="9541"/>
    <lineage>
        <taxon>Eukaryota</taxon>
        <taxon>Metazoa</taxon>
        <taxon>Chordata</taxon>
        <taxon>Craniata</taxon>
        <taxon>Vertebrata</taxon>
        <taxon>Euteleostomi</taxon>
        <taxon>Mammalia</taxon>
        <taxon>Eutheria</taxon>
        <taxon>Euarchontoglires</taxon>
        <taxon>Primates</taxon>
        <taxon>Haplorrhini</taxon>
        <taxon>Catarrhini</taxon>
        <taxon>Cercopithecidae</taxon>
        <taxon>Cercopithecinae</taxon>
        <taxon>Macaca</taxon>
    </lineage>
</organism>
<reference evidence="2" key="3">
    <citation type="submission" date="2025-09" db="UniProtKB">
        <authorList>
            <consortium name="Ensembl"/>
        </authorList>
    </citation>
    <scope>IDENTIFICATION</scope>
</reference>
<proteinExistence type="predicted"/>
<dbReference type="PANTHER" id="PTHR12138">
    <property type="entry name" value="PRIMATE-EXPANDED PROTEIN FAMILY"/>
    <property type="match status" value="1"/>
</dbReference>
<evidence type="ECO:0000256" key="1">
    <source>
        <dbReference type="SAM" id="SignalP"/>
    </source>
</evidence>
<feature type="chain" id="PRO_5031102484" description="Secreted protein" evidence="1">
    <location>
        <begin position="22"/>
        <end position="121"/>
    </location>
</feature>
<dbReference type="Ensembl" id="ENSMFAT00000089470.1">
    <property type="protein sequence ID" value="ENSMFAP00000051175.1"/>
    <property type="gene ID" value="ENSMFAG00000047722.1"/>
</dbReference>
<evidence type="ECO:0000313" key="3">
    <source>
        <dbReference type="Proteomes" id="UP000233100"/>
    </source>
</evidence>
<protein>
    <recommendedName>
        <fullName evidence="4">Secreted protein</fullName>
    </recommendedName>
</protein>
<dbReference type="AlphaFoldDB" id="A0A7N9CMC3"/>
<keyword evidence="3" id="KW-1185">Reference proteome</keyword>
<dbReference type="GeneTree" id="ENSGT01150000286943"/>
<name>A0A7N9CMC3_MACFA</name>
<evidence type="ECO:0000313" key="2">
    <source>
        <dbReference type="Ensembl" id="ENSMFAP00000051175.1"/>
    </source>
</evidence>
<dbReference type="PANTHER" id="PTHR12138:SF162">
    <property type="entry name" value="CHROMOSOME UNDETERMINED SCAFFOLD_275, WHOLE GENOME SHOTGUN SEQUENCE"/>
    <property type="match status" value="1"/>
</dbReference>
<reference evidence="2" key="2">
    <citation type="submission" date="2025-08" db="UniProtKB">
        <authorList>
            <consortium name="Ensembl"/>
        </authorList>
    </citation>
    <scope>IDENTIFICATION</scope>
</reference>
<dbReference type="Proteomes" id="UP000233100">
    <property type="component" value="Chromosome 6"/>
</dbReference>
<feature type="signal peptide" evidence="1">
    <location>
        <begin position="1"/>
        <end position="21"/>
    </location>
</feature>
<dbReference type="PRINTS" id="PR02045">
    <property type="entry name" value="F138DOMAIN"/>
</dbReference>
<evidence type="ECO:0008006" key="4">
    <source>
        <dbReference type="Google" id="ProtNLM"/>
    </source>
</evidence>
<accession>A0A7N9CMC3</accession>
<reference evidence="2 3" key="1">
    <citation type="submission" date="2013-03" db="EMBL/GenBank/DDBJ databases">
        <authorList>
            <person name="Warren W."/>
            <person name="Wilson R.K."/>
        </authorList>
    </citation>
    <scope>NUCLEOTIDE SEQUENCE</scope>
</reference>
<sequence>MMCSVKSVWLFFFFSWISTLSEFLTISSCVKIYFSKKSALIIYLFIYLFEAESRPVARLECSGAISVHCNLRLRGSSNSPASASQVAGTTGVRHYAWLIFVVLVEMGFHHVGHDGLDRLTS</sequence>
<keyword evidence="1" id="KW-0732">Signal</keyword>